<gene>
    <name evidence="1" type="ORF">GO495_07505</name>
</gene>
<dbReference type="Proteomes" id="UP000468388">
    <property type="component" value="Unassembled WGS sequence"/>
</dbReference>
<keyword evidence="2" id="KW-1185">Reference proteome</keyword>
<name>A0A6N8J659_9BACT</name>
<dbReference type="OrthoDB" id="652804at2"/>
<dbReference type="AlphaFoldDB" id="A0A6N8J659"/>
<evidence type="ECO:0000313" key="2">
    <source>
        <dbReference type="Proteomes" id="UP000468388"/>
    </source>
</evidence>
<evidence type="ECO:0000313" key="1">
    <source>
        <dbReference type="EMBL" id="MVT40424.1"/>
    </source>
</evidence>
<sequence length="406" mass="47089">MDLELQKQDLLSRWKHAFNEIEHIQQYKDKIETERYIPGFRYDLKDYGTPLFLKPEEKLFPEARSREISDYHFYGFAADGLPCYTSFGQRISKVSWEGYYSYSDNVVEYVEFCMETGIPSAIKRFIYNNGEKMIYQSLSVNSRGNIPVYKGLPKEQMITGIIEDQHSLFCAIEKYTTENGKILKADCIAIAPGAGEYRYEEIYRYDETGKLDEIRTVYEDGKTSLAYVQLNNVVNINQLSDEVSESMAQAIIDTLLEAKIEVPLSLLEINYKFVTEYMPLLTPRSLAFTDGITREHMDEDIFDLIFLSTEVSHAYLHLNAGKFERVFRQFVQIIEREEKWDMGTAMLRKVAYLLTTGKMYNRIPVSDEFAAYAIDWESDMEEFEDILGECGVAGSVIAAWKDRGWL</sequence>
<dbReference type="EMBL" id="WRXO01000001">
    <property type="protein sequence ID" value="MVT40424.1"/>
    <property type="molecule type" value="Genomic_DNA"/>
</dbReference>
<organism evidence="1 2">
    <name type="scientific">Chitinophaga oryziterrae</name>
    <dbReference type="NCBI Taxonomy" id="1031224"/>
    <lineage>
        <taxon>Bacteria</taxon>
        <taxon>Pseudomonadati</taxon>
        <taxon>Bacteroidota</taxon>
        <taxon>Chitinophagia</taxon>
        <taxon>Chitinophagales</taxon>
        <taxon>Chitinophagaceae</taxon>
        <taxon>Chitinophaga</taxon>
    </lineage>
</organism>
<protein>
    <submittedName>
        <fullName evidence="1">Uncharacterized protein</fullName>
    </submittedName>
</protein>
<proteinExistence type="predicted"/>
<comment type="caution">
    <text evidence="1">The sequence shown here is derived from an EMBL/GenBank/DDBJ whole genome shotgun (WGS) entry which is preliminary data.</text>
</comment>
<dbReference type="RefSeq" id="WP_157299053.1">
    <property type="nucleotide sequence ID" value="NZ_BAAAZB010000005.1"/>
</dbReference>
<accession>A0A6N8J659</accession>
<reference evidence="1 2" key="1">
    <citation type="submission" date="2019-12" db="EMBL/GenBank/DDBJ databases">
        <title>The draft genomic sequence of strain Chitinophaga oryziterrae JCM 16595.</title>
        <authorList>
            <person name="Zhang X."/>
        </authorList>
    </citation>
    <scope>NUCLEOTIDE SEQUENCE [LARGE SCALE GENOMIC DNA]</scope>
    <source>
        <strain evidence="1 2">JCM 16595</strain>
    </source>
</reference>